<dbReference type="PANTHER" id="PTHR30441:SF4">
    <property type="entry name" value="PROTEIN ASMA"/>
    <property type="match status" value="1"/>
</dbReference>
<reference evidence="4" key="1">
    <citation type="journal article" date="2019" name="Int. J. Syst. Evol. Microbiol.">
        <title>The Global Catalogue of Microorganisms (GCM) 10K type strain sequencing project: providing services to taxonomists for standard genome sequencing and annotation.</title>
        <authorList>
            <consortium name="The Broad Institute Genomics Platform"/>
            <consortium name="The Broad Institute Genome Sequencing Center for Infectious Disease"/>
            <person name="Wu L."/>
            <person name="Ma J."/>
        </authorList>
    </citation>
    <scope>NUCLEOTIDE SEQUENCE [LARGE SCALE GENOMIC DNA]</scope>
    <source>
        <strain evidence="4">CG52</strain>
    </source>
</reference>
<dbReference type="RefSeq" id="WP_377394843.1">
    <property type="nucleotide sequence ID" value="NZ_JBHUEQ010000002.1"/>
</dbReference>
<dbReference type="Pfam" id="PF05170">
    <property type="entry name" value="AsmA"/>
    <property type="match status" value="1"/>
</dbReference>
<sequence length="1214" mass="130243">MLGRIFLVIGGFVVVALFAALLAPVFVDWTNFRVGFEQQASRILGKKVTVHGPVEARILPFPSVTMRDVRVGQDTDGSPLVQVAQFSMDMELAPFLSGEARVFDMRIEKPKARIRLLKDGRLDWMRGSRPDIPARNVVLEDVHITDAQIEFIDEASGRNRLLTNLTADLSAHSLAGPWRAEGNATLDGYEAQFTLNSGEPDSQSGQVPLKLRLRPDIQPVEVQLDGALGVRGARPEYKGEFSLSFLDQPAAGTTKQAAPRTKGKFELTNDCIRIPEYRIEAGAIDNPYVVTGEATLDTGEKPEFLLTADGQQVDVDKLAAELVPRGKTSRDAHFSAQRRVNALIAMAARIPVPRVPGRATVHLPAIVTEGTTIRDIRLDLRPKDGGWTVENAVAILPGRTQVEASGQLVLTGEPSFTGKMLLASNQPSGFSDWLTGNVDPAIRRLKAAGFSADVALTRQSQRFEQLELAVGGATLKGRLERSSATDAKPVPDLALDLAGDEIDLDAIRALASLLTGQDAGQQALDHHLTAHLKADRLTAFGVAAHGVEAELELGDSGLSIEKLAVADLAGAQLSARGSAEGSLLNYRGKGTITLSAEEAAPFLTMLREQLPRHPVLERLARNPAAFSNTNLTAELTLGDAANLAISGVSNGTRIETSIQAQNLLDLTQETEYQLIAKLTNPLSVRLLDQLGVETLPFDGDANAALDVTAKGNGKAEADISLNYRTDATVASASGKVSLAADKFGDGLLNIALKSSDIEPSLLVAGISMPQFGSGLPIDARVQISLDPNVVKFDRIEGAIAGNAVSGELAYDRTIDAPTWTGKLDLGALDEEWLAEAVYGPLYDPQTGAFSEQPFSQPAFGRADVTLDLSAKSVPLWPGVAPLSGFSARLSNRSNGISLEEVKAEWLGGSLNGRLAMSSSEGIGLLQTRLSLQDADLAPLMWERAGHSVASGKIGFELATEATAKTPAALLVAANGSGTLHLQDVVLPGLAESPLKDLLAQADRIDGDVTEAKVRPLVQNRIFAGKMQVGAVELPFTMSAGQVRFQNIAAQAGATRLSGDARFSLSEQTVDASLLMAYDAGEDAVAGGDAEVALRFRGDWSEPEQQLELGAITNFLSLRAFEQERRRVETLQASVLEKQRLRREVSLYQSLDNERRLAKEKAEAEARRVEEEAARQRAEEQRREQQKPEVSTPGLSVPPTVEHFRMEELPGVTGN</sequence>
<comment type="caution">
    <text evidence="3">The sequence shown here is derived from an EMBL/GenBank/DDBJ whole genome shotgun (WGS) entry which is preliminary data.</text>
</comment>
<evidence type="ECO:0000313" key="3">
    <source>
        <dbReference type="EMBL" id="MFD1743887.1"/>
    </source>
</evidence>
<evidence type="ECO:0000259" key="2">
    <source>
        <dbReference type="Pfam" id="PF05170"/>
    </source>
</evidence>
<feature type="compositionally biased region" description="Basic and acidic residues" evidence="1">
    <location>
        <begin position="1161"/>
        <end position="1186"/>
    </location>
</feature>
<keyword evidence="4" id="KW-1185">Reference proteome</keyword>
<feature type="domain" description="AsmA" evidence="2">
    <location>
        <begin position="6"/>
        <end position="165"/>
    </location>
</feature>
<proteinExistence type="predicted"/>
<dbReference type="EMBL" id="JBHUEQ010000002">
    <property type="protein sequence ID" value="MFD1743887.1"/>
    <property type="molecule type" value="Genomic_DNA"/>
</dbReference>
<dbReference type="PANTHER" id="PTHR30441">
    <property type="entry name" value="DUF748 DOMAIN-CONTAINING PROTEIN"/>
    <property type="match status" value="1"/>
</dbReference>
<evidence type="ECO:0000313" key="4">
    <source>
        <dbReference type="Proteomes" id="UP001597322"/>
    </source>
</evidence>
<name>A0ABW4LXI2_9HYPH</name>
<gene>
    <name evidence="3" type="ORF">ACFSE1_00265</name>
</gene>
<dbReference type="Proteomes" id="UP001597322">
    <property type="component" value="Unassembled WGS sequence"/>
</dbReference>
<organism evidence="3 4">
    <name type="scientific">Rhizobium helianthi</name>
    <dbReference type="NCBI Taxonomy" id="1132695"/>
    <lineage>
        <taxon>Bacteria</taxon>
        <taxon>Pseudomonadati</taxon>
        <taxon>Pseudomonadota</taxon>
        <taxon>Alphaproteobacteria</taxon>
        <taxon>Hyphomicrobiales</taxon>
        <taxon>Rhizobiaceae</taxon>
        <taxon>Rhizobium/Agrobacterium group</taxon>
        <taxon>Rhizobium</taxon>
    </lineage>
</organism>
<evidence type="ECO:0000256" key="1">
    <source>
        <dbReference type="SAM" id="MobiDB-lite"/>
    </source>
</evidence>
<accession>A0ABW4LXI2</accession>
<dbReference type="InterPro" id="IPR052894">
    <property type="entry name" value="AsmA-related"/>
</dbReference>
<feature type="region of interest" description="Disordered" evidence="1">
    <location>
        <begin position="1161"/>
        <end position="1214"/>
    </location>
</feature>
<protein>
    <submittedName>
        <fullName evidence="3">AsmA-like C-terminal region-containing protein</fullName>
    </submittedName>
</protein>
<dbReference type="PIRSF" id="PIRSF034039">
    <property type="entry name" value="UCP034039"/>
    <property type="match status" value="1"/>
</dbReference>
<dbReference type="InterPro" id="IPR017023">
    <property type="entry name" value="UCP034039"/>
</dbReference>
<dbReference type="InterPro" id="IPR007844">
    <property type="entry name" value="AsmA"/>
</dbReference>